<dbReference type="Proteomes" id="UP000800093">
    <property type="component" value="Unassembled WGS sequence"/>
</dbReference>
<evidence type="ECO:0000256" key="1">
    <source>
        <dbReference type="ARBA" id="ARBA00004141"/>
    </source>
</evidence>
<comment type="subcellular location">
    <subcellularLocation>
        <location evidence="1">Membrane</location>
        <topology evidence="1">Multi-pass membrane protein</topology>
    </subcellularLocation>
</comment>
<name>A0A9P4K7S4_9PLEO</name>
<keyword evidence="8" id="KW-1185">Reference proteome</keyword>
<dbReference type="Pfam" id="PF14378">
    <property type="entry name" value="PAP2_3"/>
    <property type="match status" value="1"/>
</dbReference>
<keyword evidence="3 5" id="KW-1133">Transmembrane helix</keyword>
<feature type="non-terminal residue" evidence="7">
    <location>
        <position position="1"/>
    </location>
</feature>
<comment type="caution">
    <text evidence="7">The sequence shown here is derived from an EMBL/GenBank/DDBJ whole genome shotgun (WGS) entry which is preliminary data.</text>
</comment>
<dbReference type="InterPro" id="IPR052185">
    <property type="entry name" value="IPC_Synthase-Related"/>
</dbReference>
<evidence type="ECO:0000313" key="8">
    <source>
        <dbReference type="Proteomes" id="UP000800093"/>
    </source>
</evidence>
<dbReference type="PANTHER" id="PTHR31310">
    <property type="match status" value="1"/>
</dbReference>
<feature type="non-terminal residue" evidence="7">
    <location>
        <position position="242"/>
    </location>
</feature>
<evidence type="ECO:0000313" key="7">
    <source>
        <dbReference type="EMBL" id="KAF2264369.1"/>
    </source>
</evidence>
<evidence type="ECO:0000256" key="2">
    <source>
        <dbReference type="ARBA" id="ARBA00022692"/>
    </source>
</evidence>
<proteinExistence type="predicted"/>
<dbReference type="InterPro" id="IPR026841">
    <property type="entry name" value="Aur1/Ipt1"/>
</dbReference>
<feature type="domain" description="Inositolphosphotransferase Aur1/Ipt1" evidence="6">
    <location>
        <begin position="53"/>
        <end position="231"/>
    </location>
</feature>
<gene>
    <name evidence="7" type="ORF">CC78DRAFT_449759</name>
</gene>
<feature type="transmembrane region" description="Helical" evidence="5">
    <location>
        <begin position="198"/>
        <end position="215"/>
    </location>
</feature>
<dbReference type="EMBL" id="ML986616">
    <property type="protein sequence ID" value="KAF2264369.1"/>
    <property type="molecule type" value="Genomic_DNA"/>
</dbReference>
<feature type="transmembrane region" description="Helical" evidence="5">
    <location>
        <begin position="7"/>
        <end position="26"/>
    </location>
</feature>
<dbReference type="AlphaFoldDB" id="A0A9P4K7S4"/>
<reference evidence="8" key="1">
    <citation type="journal article" date="2020" name="Stud. Mycol.">
        <title>101 Dothideomycetes genomes: A test case for predicting lifestyles and emergence of pathogens.</title>
        <authorList>
            <person name="Haridas S."/>
            <person name="Albert R."/>
            <person name="Binder M."/>
            <person name="Bloem J."/>
            <person name="LaButti K."/>
            <person name="Salamov A."/>
            <person name="Andreopoulos B."/>
            <person name="Baker S."/>
            <person name="Barry K."/>
            <person name="Bills G."/>
            <person name="Bluhm B."/>
            <person name="Cannon C."/>
            <person name="Castanera R."/>
            <person name="Culley D."/>
            <person name="Daum C."/>
            <person name="Ezra D."/>
            <person name="Gonzalez J."/>
            <person name="Henrissat B."/>
            <person name="Kuo A."/>
            <person name="Liang C."/>
            <person name="Lipzen A."/>
            <person name="Lutzoni F."/>
            <person name="Magnuson J."/>
            <person name="Mondo S."/>
            <person name="Nolan M."/>
            <person name="Ohm R."/>
            <person name="Pangilinan J."/>
            <person name="Park H.-J."/>
            <person name="Ramirez L."/>
            <person name="Alfaro M."/>
            <person name="Sun H."/>
            <person name="Tritt A."/>
            <person name="Yoshinaga Y."/>
            <person name="Zwiers L.-H."/>
            <person name="Turgeon B."/>
            <person name="Goodwin S."/>
            <person name="Spatafora J."/>
            <person name="Crous P."/>
            <person name="Grigoriev I."/>
        </authorList>
    </citation>
    <scope>NUCLEOTIDE SEQUENCE [LARGE SCALE GENOMIC DNA]</scope>
    <source>
        <strain evidence="8">CBS 304.66</strain>
    </source>
</reference>
<evidence type="ECO:0000256" key="3">
    <source>
        <dbReference type="ARBA" id="ARBA00022989"/>
    </source>
</evidence>
<evidence type="ECO:0000256" key="5">
    <source>
        <dbReference type="SAM" id="Phobius"/>
    </source>
</evidence>
<keyword evidence="4 5" id="KW-0472">Membrane</keyword>
<evidence type="ECO:0000259" key="6">
    <source>
        <dbReference type="Pfam" id="PF14378"/>
    </source>
</evidence>
<accession>A0A9P4K7S4</accession>
<dbReference type="OrthoDB" id="2566866at2759"/>
<organism evidence="7 8">
    <name type="scientific">Lojkania enalia</name>
    <dbReference type="NCBI Taxonomy" id="147567"/>
    <lineage>
        <taxon>Eukaryota</taxon>
        <taxon>Fungi</taxon>
        <taxon>Dikarya</taxon>
        <taxon>Ascomycota</taxon>
        <taxon>Pezizomycotina</taxon>
        <taxon>Dothideomycetes</taxon>
        <taxon>Pleosporomycetidae</taxon>
        <taxon>Pleosporales</taxon>
        <taxon>Pleosporales incertae sedis</taxon>
        <taxon>Lojkania</taxon>
    </lineage>
</organism>
<protein>
    <recommendedName>
        <fullName evidence="6">Inositolphosphotransferase Aur1/Ipt1 domain-containing protein</fullName>
    </recommendedName>
</protein>
<dbReference type="GO" id="GO:0016020">
    <property type="term" value="C:membrane"/>
    <property type="evidence" value="ECO:0007669"/>
    <property type="project" value="UniProtKB-SubCell"/>
</dbReference>
<dbReference type="PANTHER" id="PTHR31310:SF16">
    <property type="entry name" value="INOSITOLPHOSPHOTRANSFERASE AUR1_IPT1 DOMAIN-CONTAINING PROTEIN"/>
    <property type="match status" value="1"/>
</dbReference>
<evidence type="ECO:0000256" key="4">
    <source>
        <dbReference type="ARBA" id="ARBA00023136"/>
    </source>
</evidence>
<keyword evidence="2 5" id="KW-0812">Transmembrane</keyword>
<dbReference type="CDD" id="cd03386">
    <property type="entry name" value="PAP2_Aur1_like"/>
    <property type="match status" value="1"/>
</dbReference>
<sequence length="242" mass="27933">NLTSRFLATFPFLIEIWYWNLTYWVYQLARAYSAHLIRRNADVNQLAEAHALALLHLEQRLNIAIELPIQKFILSHLPWLMPVLAKIYLSHIIVGVCFIVYTYTYLPHATFAKIRRTIAMDNLIAFIVFTSWRCKPPRLMPVEYGYMDVLHPRRFKGGESFNWNNNPHQLTIAAMPSLHFGTSLFIAVSLARFSPHPVLRAVIFAWPVSMLLTILATANHWVMDAVIGGLIPFLGWRFSSVL</sequence>
<feature type="transmembrane region" description="Helical" evidence="5">
    <location>
        <begin position="87"/>
        <end position="106"/>
    </location>
</feature>